<accession>A0A9D4AET7</accession>
<sequence>MEDSFASRPPMLNGSNYTYWKARMKVFIKSIDEMAKCIGLTGWKPLENTTSGVKTPESKLTWTIEEENLANANSKALYVIFCGVGS</sequence>
<evidence type="ECO:0000313" key="1">
    <source>
        <dbReference type="EMBL" id="KAH1115422.1"/>
    </source>
</evidence>
<reference evidence="1 2" key="1">
    <citation type="journal article" date="2021" name="Plant Biotechnol. J.">
        <title>Multi-omics assisted identification of the key and species-specific regulatory components of drought-tolerant mechanisms in Gossypium stocksii.</title>
        <authorList>
            <person name="Yu D."/>
            <person name="Ke L."/>
            <person name="Zhang D."/>
            <person name="Wu Y."/>
            <person name="Sun Y."/>
            <person name="Mei J."/>
            <person name="Sun J."/>
            <person name="Sun Y."/>
        </authorList>
    </citation>
    <scope>NUCLEOTIDE SEQUENCE [LARGE SCALE GENOMIC DNA]</scope>
    <source>
        <strain evidence="2">cv. E1</strain>
        <tissue evidence="1">Leaf</tissue>
    </source>
</reference>
<evidence type="ECO:0000313" key="2">
    <source>
        <dbReference type="Proteomes" id="UP000828251"/>
    </source>
</evidence>
<keyword evidence="2" id="KW-1185">Reference proteome</keyword>
<proteinExistence type="predicted"/>
<name>A0A9D4AET7_9ROSI</name>
<protein>
    <recommendedName>
        <fullName evidence="3">DUF4219 domain-containing protein</fullName>
    </recommendedName>
</protein>
<comment type="caution">
    <text evidence="1">The sequence shown here is derived from an EMBL/GenBank/DDBJ whole genome shotgun (WGS) entry which is preliminary data.</text>
</comment>
<organism evidence="1 2">
    <name type="scientific">Gossypium stocksii</name>
    <dbReference type="NCBI Taxonomy" id="47602"/>
    <lineage>
        <taxon>Eukaryota</taxon>
        <taxon>Viridiplantae</taxon>
        <taxon>Streptophyta</taxon>
        <taxon>Embryophyta</taxon>
        <taxon>Tracheophyta</taxon>
        <taxon>Spermatophyta</taxon>
        <taxon>Magnoliopsida</taxon>
        <taxon>eudicotyledons</taxon>
        <taxon>Gunneridae</taxon>
        <taxon>Pentapetalae</taxon>
        <taxon>rosids</taxon>
        <taxon>malvids</taxon>
        <taxon>Malvales</taxon>
        <taxon>Malvaceae</taxon>
        <taxon>Malvoideae</taxon>
        <taxon>Gossypium</taxon>
    </lineage>
</organism>
<evidence type="ECO:0008006" key="3">
    <source>
        <dbReference type="Google" id="ProtNLM"/>
    </source>
</evidence>
<dbReference type="AlphaFoldDB" id="A0A9D4AET7"/>
<gene>
    <name evidence="1" type="ORF">J1N35_008800</name>
</gene>
<dbReference type="Proteomes" id="UP000828251">
    <property type="component" value="Unassembled WGS sequence"/>
</dbReference>
<dbReference type="OrthoDB" id="1743754at2759"/>
<dbReference type="EMBL" id="JAIQCV010000003">
    <property type="protein sequence ID" value="KAH1115422.1"/>
    <property type="molecule type" value="Genomic_DNA"/>
</dbReference>